<dbReference type="InterPro" id="IPR047971">
    <property type="entry name" value="ExeM-like"/>
</dbReference>
<evidence type="ECO:0000256" key="3">
    <source>
        <dbReference type="SAM" id="SignalP"/>
    </source>
</evidence>
<gene>
    <name evidence="6" type="ORF">GPAL_3181</name>
</gene>
<evidence type="ECO:0008006" key="8">
    <source>
        <dbReference type="Google" id="ProtNLM"/>
    </source>
</evidence>
<dbReference type="SUPFAM" id="SSF56219">
    <property type="entry name" value="DNase I-like"/>
    <property type="match status" value="1"/>
</dbReference>
<dbReference type="NCBIfam" id="NF033681">
    <property type="entry name" value="ExeM_NucH_DNase"/>
    <property type="match status" value="1"/>
</dbReference>
<dbReference type="GO" id="GO:0000272">
    <property type="term" value="P:polysaccharide catabolic process"/>
    <property type="evidence" value="ECO:0007669"/>
    <property type="project" value="InterPro"/>
</dbReference>
<evidence type="ECO:0000313" key="6">
    <source>
        <dbReference type="EMBL" id="GAC30032.1"/>
    </source>
</evidence>
<dbReference type="GO" id="GO:0004553">
    <property type="term" value="F:hydrolase activity, hydrolyzing O-glycosyl compounds"/>
    <property type="evidence" value="ECO:0007669"/>
    <property type="project" value="InterPro"/>
</dbReference>
<organism evidence="6 7">
    <name type="scientific">Brumicola pallidula DSM 14239 = ACAM 615</name>
    <dbReference type="NCBI Taxonomy" id="1121922"/>
    <lineage>
        <taxon>Bacteria</taxon>
        <taxon>Pseudomonadati</taxon>
        <taxon>Pseudomonadota</taxon>
        <taxon>Gammaproteobacteria</taxon>
        <taxon>Alteromonadales</taxon>
        <taxon>Alteromonadaceae</taxon>
        <taxon>Brumicola</taxon>
    </lineage>
</organism>
<dbReference type="InterPro" id="IPR044925">
    <property type="entry name" value="His-Me_finger_sf"/>
</dbReference>
<feature type="region of interest" description="Disordered" evidence="2">
    <location>
        <begin position="201"/>
        <end position="222"/>
    </location>
</feature>
<dbReference type="EMBL" id="BAEQ01000052">
    <property type="protein sequence ID" value="GAC30032.1"/>
    <property type="molecule type" value="Genomic_DNA"/>
</dbReference>
<feature type="domain" description="Dockerin" evidence="4">
    <location>
        <begin position="1486"/>
        <end position="1548"/>
    </location>
</feature>
<dbReference type="InterPro" id="IPR005135">
    <property type="entry name" value="Endo/exonuclease/phosphatase"/>
</dbReference>
<dbReference type="Pfam" id="PF03372">
    <property type="entry name" value="Exo_endo_phos"/>
    <property type="match status" value="1"/>
</dbReference>
<dbReference type="OrthoDB" id="9800417at2"/>
<evidence type="ECO:0000313" key="7">
    <source>
        <dbReference type="Proteomes" id="UP000006251"/>
    </source>
</evidence>
<accession>K6ZI55</accession>
<dbReference type="InterPro" id="IPR002105">
    <property type="entry name" value="Dockerin_1_rpt"/>
</dbReference>
<dbReference type="Pfam" id="PF00404">
    <property type="entry name" value="Dockerin_1"/>
    <property type="match status" value="1"/>
</dbReference>
<dbReference type="STRING" id="1121922.GCA_000428905_00130"/>
<dbReference type="InterPro" id="IPR016134">
    <property type="entry name" value="Dockerin_dom"/>
</dbReference>
<feature type="region of interest" description="Disordered" evidence="2">
    <location>
        <begin position="512"/>
        <end position="539"/>
    </location>
</feature>
<comment type="caution">
    <text evidence="6">The sequence shown here is derived from an EMBL/GenBank/DDBJ whole genome shotgun (WGS) entry which is preliminary data.</text>
</comment>
<dbReference type="InterPro" id="IPR036439">
    <property type="entry name" value="Dockerin_dom_sf"/>
</dbReference>
<dbReference type="InterPro" id="IPR018247">
    <property type="entry name" value="EF_Hand_1_Ca_BS"/>
</dbReference>
<evidence type="ECO:0000259" key="5">
    <source>
        <dbReference type="PROSITE" id="PS51841"/>
    </source>
</evidence>
<name>K6ZI55_9ALTE</name>
<dbReference type="PROSITE" id="PS51841">
    <property type="entry name" value="LTD"/>
    <property type="match status" value="2"/>
</dbReference>
<dbReference type="SUPFAM" id="SSF54060">
    <property type="entry name" value="His-Me finger endonucleases"/>
    <property type="match status" value="1"/>
</dbReference>
<dbReference type="CDD" id="cd10283">
    <property type="entry name" value="MnuA_DNase1-like"/>
    <property type="match status" value="1"/>
</dbReference>
<dbReference type="Pfam" id="PF00932">
    <property type="entry name" value="LTD"/>
    <property type="match status" value="2"/>
</dbReference>
<proteinExistence type="inferred from homology"/>
<keyword evidence="3" id="KW-0732">Signal</keyword>
<dbReference type="InterPro" id="IPR001322">
    <property type="entry name" value="Lamin_tail_dom"/>
</dbReference>
<feature type="signal peptide" evidence="3">
    <location>
        <begin position="1"/>
        <end position="30"/>
    </location>
</feature>
<dbReference type="CDD" id="cd04486">
    <property type="entry name" value="YhcR_OBF_like"/>
    <property type="match status" value="1"/>
</dbReference>
<dbReference type="PANTHER" id="PTHR42834">
    <property type="entry name" value="ENDONUCLEASE/EXONUCLEASE/PHOSPHATASE FAMILY PROTEIN (AFU_ORTHOLOGUE AFUA_3G09210)"/>
    <property type="match status" value="1"/>
</dbReference>
<dbReference type="Proteomes" id="UP000006251">
    <property type="component" value="Unassembled WGS sequence"/>
</dbReference>
<protein>
    <recommendedName>
        <fullName evidence="8">Endonuclease I</fullName>
    </recommendedName>
</protein>
<dbReference type="PROSITE" id="PS51766">
    <property type="entry name" value="DOCKERIN"/>
    <property type="match status" value="1"/>
</dbReference>
<feature type="chain" id="PRO_5003898426" description="Endonuclease I" evidence="3">
    <location>
        <begin position="31"/>
        <end position="1548"/>
    </location>
</feature>
<feature type="domain" description="LTD" evidence="5">
    <location>
        <begin position="20"/>
        <end position="159"/>
    </location>
</feature>
<evidence type="ECO:0000256" key="2">
    <source>
        <dbReference type="SAM" id="MobiDB-lite"/>
    </source>
</evidence>
<dbReference type="PANTHER" id="PTHR42834:SF1">
    <property type="entry name" value="ENDONUCLEASE_EXONUCLEASE_PHOSPHATASE FAMILY PROTEIN (AFU_ORTHOLOGUE AFUA_3G09210)"/>
    <property type="match status" value="1"/>
</dbReference>
<keyword evidence="7" id="KW-1185">Reference proteome</keyword>
<feature type="domain" description="LTD" evidence="5">
    <location>
        <begin position="706"/>
        <end position="832"/>
    </location>
</feature>
<comment type="similarity">
    <text evidence="1">Belongs to the EndA/NucM nuclease family.</text>
</comment>
<dbReference type="Gene3D" id="1.10.1330.10">
    <property type="entry name" value="Dockerin domain"/>
    <property type="match status" value="1"/>
</dbReference>
<evidence type="ECO:0000256" key="1">
    <source>
        <dbReference type="ARBA" id="ARBA00006429"/>
    </source>
</evidence>
<dbReference type="Gene3D" id="3.60.10.10">
    <property type="entry name" value="Endonuclease/exonuclease/phosphatase"/>
    <property type="match status" value="1"/>
</dbReference>
<dbReference type="PROSITE" id="PS00018">
    <property type="entry name" value="EF_HAND_1"/>
    <property type="match status" value="1"/>
</dbReference>
<reference evidence="7" key="1">
    <citation type="journal article" date="2014" name="Environ. Microbiol.">
        <title>Comparative genomics of the marine bacterial genus Glaciecola reveals the high degree of genomic diversity and genomic characteristic for cold adaptation.</title>
        <authorList>
            <person name="Qin Q.L."/>
            <person name="Xie B.B."/>
            <person name="Yu Y."/>
            <person name="Shu Y.L."/>
            <person name="Rong J.C."/>
            <person name="Zhang Y.J."/>
            <person name="Zhao D.L."/>
            <person name="Chen X.L."/>
            <person name="Zhang X.Y."/>
            <person name="Chen B."/>
            <person name="Zhou B.C."/>
            <person name="Zhang Y.Z."/>
        </authorList>
    </citation>
    <scope>NUCLEOTIDE SEQUENCE [LARGE SCALE GENOMIC DNA]</scope>
    <source>
        <strain evidence="7">ACAM 615</strain>
    </source>
</reference>
<dbReference type="InterPro" id="IPR007346">
    <property type="entry name" value="Endonuclease-I"/>
</dbReference>
<dbReference type="GO" id="GO:0004518">
    <property type="term" value="F:nuclease activity"/>
    <property type="evidence" value="ECO:0007669"/>
    <property type="project" value="InterPro"/>
</dbReference>
<dbReference type="RefSeq" id="WP_006013730.1">
    <property type="nucleotide sequence ID" value="NZ_BAEQ01000052.1"/>
</dbReference>
<feature type="compositionally biased region" description="Acidic residues" evidence="2">
    <location>
        <begin position="517"/>
        <end position="527"/>
    </location>
</feature>
<dbReference type="InterPro" id="IPR036691">
    <property type="entry name" value="Endo/exonu/phosph_ase_sf"/>
</dbReference>
<dbReference type="Pfam" id="PF04231">
    <property type="entry name" value="Endonuclease_1"/>
    <property type="match status" value="1"/>
</dbReference>
<evidence type="ECO:0000259" key="4">
    <source>
        <dbReference type="PROSITE" id="PS51766"/>
    </source>
</evidence>
<sequence>MNIKALSTSLLLKITLSVISLCAFSINVSADVFISEYVEGLSNNKSIEIYNNSANPVDLSQYKLAFYFNGNQTKGNTIQLAGSLPAFSVYVVADEKSNNALKMKASMLASGSFFNGNDFIQLVQLDPSETDIVIDTIGTYNLDPGSEYKVIVDGVIYSTKDKTLVRRQNIVMGDSDGTNEFDPSVEWDVFATDDFSNLGAHITVDTPTDGDSDGNSDGGVDNVSNGDLSNVCSNCADLPQFKDPAAFDASVYYTEVNQLVSSNAEPSQIKAKLSDVISTDITRLSYSQVWTAMTATDQDPNNSDNIILLYSGRTIPKMSNGSGAANANGDNWNREHTWPKSRGFSNTDDEPYTDIHHLRPTDISINSARGNLSYDESDRALFDSEITTESDAELRVSILSQTAQNFKDNDSFEPRAEVKGDVARMMLYMDTRYEASGTYIDLVLTSDLADSGGTLGKLCTLLQWNRADPVSEFEINRNDAAYQYQGNRNPFIDNPQWIELLYPIESCEFATSGGSESVDDGVSDDGVSDGGSSEVLGGNSTGVTSPSPLIITAIFDGPLSGGIPKGIEVFVAQDISNLATCSIRGTNNGGTPSGIGYAIEKSMGANSAIKDEFLYFSSEEPGFTAFFGFAPDATTGQLSINGDDVVQLLCDGNVIDTYGVEGVDGSGEVWEYLDGWAYRNADTLASVEFAASNWLISGKDALDGESLNTPNLIPVGTYSLLQGGLIISEYVEGSSFNKAIEIANLTGGEVDLSNYTIQLYSNGAESITKQQTLSGILAANSVFVIANPAASAEIQALADLNSSIIDFNGDDVFVLADAQGDVDVIGQVGVKTEWGTGDASTSNNTIRRKLTVTQGDNHGSDAFDPSIEWDGFETNNIEDLGSYAGFNNGGGDSSGGTGGPSDDELLGFCFENATKIHTVQGDLETSPLIAEKIVVEGVVTLVAPTLGGFFMQEEDADRDANSATSEGIFVTVSADGLDIFEGDVMRVLGTVAETFGRTQIEAALISTSCTSDKVSKVELALPLAAEFDLESIENMLVGNTDTWFVTELASYVRFGELVVSGELLYTPTHLFSASSEEAIALVGKNRRNKIIVDDLTDGTPTSLDLPVGGFDATNPIRIGDSLTSVTGVIDFGFGNYRIRPVITPILEQTNFRTDAPELEEGNLKVASFNVLNLFNGDGLGNDIASGRGADTQQEYELQLIKITNAIIAIDADVIGLMEIENDGYDELSSIAQLVDSINANLGAEVYRFIDAVESQGTDAISVGLLYKTETVTPDGALKVLDSDNSIKDENNAPLFDSSLNRPSFAQVFKLNESDKPFVINVNHFKSKGSSNRCIQPGDNDGLQGNCNVTRTRAAQALNIWLNEEFIDLPVMIIGDLNAYAKEDPIQTLVSAGFKDVARELEGPFAYSYRFDGQLGSLDYVLANEKAFAAIVDVTEWHINADEYAGFDYSSTLPRSSMVKPNEFLSDSVYRASDHDPVIVSLLLEADEAAFGDLNTDGAINFKDYIIIIRAYGSSEGSRRFNPAADIDNSGRVNFRDIIIWTFAYLYSR</sequence>
<dbReference type="SUPFAM" id="SSF63446">
    <property type="entry name" value="Type I dockerin domain"/>
    <property type="match status" value="1"/>
</dbReference>